<dbReference type="InterPro" id="IPR043504">
    <property type="entry name" value="Peptidase_S1_PA_chymotrypsin"/>
</dbReference>
<accession>A0A803LLK3</accession>
<evidence type="ECO:0008006" key="3">
    <source>
        <dbReference type="Google" id="ProtNLM"/>
    </source>
</evidence>
<dbReference type="PANTHER" id="PTHR21004">
    <property type="entry name" value="SERINE PROTEASE-RELATED"/>
    <property type="match status" value="1"/>
</dbReference>
<reference evidence="1" key="2">
    <citation type="submission" date="2021-03" db="UniProtKB">
        <authorList>
            <consortium name="EnsemblPlants"/>
        </authorList>
    </citation>
    <scope>IDENTIFICATION</scope>
</reference>
<dbReference type="EnsemblPlants" id="AUR62014850-RA">
    <property type="protein sequence ID" value="AUR62014850-RA:cds"/>
    <property type="gene ID" value="AUR62014850"/>
</dbReference>
<dbReference type="GO" id="GO:0004252">
    <property type="term" value="F:serine-type endopeptidase activity"/>
    <property type="evidence" value="ECO:0007669"/>
    <property type="project" value="InterPro"/>
</dbReference>
<keyword evidence="2" id="KW-1185">Reference proteome</keyword>
<dbReference type="GO" id="GO:0016485">
    <property type="term" value="P:protein processing"/>
    <property type="evidence" value="ECO:0007669"/>
    <property type="project" value="InterPro"/>
</dbReference>
<name>A0A803LLK3_CHEQI</name>
<dbReference type="Pfam" id="PF13365">
    <property type="entry name" value="Trypsin_2"/>
    <property type="match status" value="1"/>
</dbReference>
<dbReference type="Gene3D" id="2.40.10.120">
    <property type="match status" value="1"/>
</dbReference>
<dbReference type="AlphaFoldDB" id="A0A803LLK3"/>
<dbReference type="SUPFAM" id="SSF50494">
    <property type="entry name" value="Trypsin-like serine proteases"/>
    <property type="match status" value="2"/>
</dbReference>
<reference evidence="1" key="1">
    <citation type="journal article" date="2017" name="Nature">
        <title>The genome of Chenopodium quinoa.</title>
        <authorList>
            <person name="Jarvis D.E."/>
            <person name="Ho Y.S."/>
            <person name="Lightfoot D.J."/>
            <person name="Schmoeckel S.M."/>
            <person name="Li B."/>
            <person name="Borm T.J.A."/>
            <person name="Ohyanagi H."/>
            <person name="Mineta K."/>
            <person name="Michell C.T."/>
            <person name="Saber N."/>
            <person name="Kharbatia N.M."/>
            <person name="Rupper R.R."/>
            <person name="Sharp A.R."/>
            <person name="Dally N."/>
            <person name="Boughton B.A."/>
            <person name="Woo Y.H."/>
            <person name="Gao G."/>
            <person name="Schijlen E.G.W.M."/>
            <person name="Guo X."/>
            <person name="Momin A.A."/>
            <person name="Negrao S."/>
            <person name="Al-Babili S."/>
            <person name="Gehring C."/>
            <person name="Roessner U."/>
            <person name="Jung C."/>
            <person name="Murphy K."/>
            <person name="Arold S.T."/>
            <person name="Gojobori T."/>
            <person name="van der Linden C.G."/>
            <person name="van Loo E.N."/>
            <person name="Jellen E.N."/>
            <person name="Maughan P.J."/>
            <person name="Tester M."/>
        </authorList>
    </citation>
    <scope>NUCLEOTIDE SEQUENCE [LARGE SCALE GENOMIC DNA]</scope>
    <source>
        <strain evidence="1">cv. PI 614886</strain>
    </source>
</reference>
<organism evidence="1 2">
    <name type="scientific">Chenopodium quinoa</name>
    <name type="common">Quinoa</name>
    <dbReference type="NCBI Taxonomy" id="63459"/>
    <lineage>
        <taxon>Eukaryota</taxon>
        <taxon>Viridiplantae</taxon>
        <taxon>Streptophyta</taxon>
        <taxon>Embryophyta</taxon>
        <taxon>Tracheophyta</taxon>
        <taxon>Spermatophyta</taxon>
        <taxon>Magnoliopsida</taxon>
        <taxon>eudicotyledons</taxon>
        <taxon>Gunneridae</taxon>
        <taxon>Pentapetalae</taxon>
        <taxon>Caryophyllales</taxon>
        <taxon>Chenopodiaceae</taxon>
        <taxon>Chenopodioideae</taxon>
        <taxon>Atripliceae</taxon>
        <taxon>Chenopodium</taxon>
    </lineage>
</organism>
<dbReference type="Gene3D" id="2.40.10.10">
    <property type="entry name" value="Trypsin-like serine proteases"/>
    <property type="match status" value="1"/>
</dbReference>
<dbReference type="PANTHER" id="PTHR21004:SF0">
    <property type="entry name" value="PEROXISOMAL LEADER PEPTIDE-PROCESSING PROTEASE"/>
    <property type="match status" value="1"/>
</dbReference>
<dbReference type="Proteomes" id="UP000596660">
    <property type="component" value="Unplaced"/>
</dbReference>
<dbReference type="GO" id="GO:0005777">
    <property type="term" value="C:peroxisome"/>
    <property type="evidence" value="ECO:0007669"/>
    <property type="project" value="InterPro"/>
</dbReference>
<protein>
    <recommendedName>
        <fullName evidence="3">Glyoxysomal processing protease, glyoxysomal</fullName>
    </recommendedName>
</protein>
<sequence length="718" mass="77909">MELPDIVEFARKFSVVVRINGPDPKGLKMRNHAFHQYHSGKTTLSASGLFLPHNLVGSEIHDKGVVIVTVASIVEPFLSQNSKIINTQGTPELIPGARIDVMVEVNVGMENKDENPKWFGAEVVKLVDVPAASSAIKSLIEASSGSLEHGWEIGWSLAAHKDSSQKFKGSMQIQEKNGVTSSTERLRNVNMMAQVASRIVFLQVPSLLDKVKSQSPTMPSMLLCMFKSHLHGMTSISVGSISNCYPSTSKDRSLLMADIRCLPGMEGGPVFGQNGCLVGILNRPLRQAGGAEIQVIIPWKSIESACNGLFQLVPEKSERTQLAGDFCGVRTATMNCLNCRASSNLIEKQPVNHCSVPLTVEHAMFSVCLITLNNGVWASGILLNEQGLILTNAHLLEPWRFGRTPIQSGFDETRIKNNFFMLDDSMPLRQAVEQTSGVVQSSSVQPLNYLRNSHGIYPNHQVHSEISVRVDLMESWLWCKAKVVYISKGPLDISLLQLESVPKPLSPICADLTCPSPGSKAFVIGHGLLGPRCDLLPTITTGVVAKVVKAKKHVPDQSALQKSPAGEIPVMLETTAAVHPGGSGGAVVDSSGRLIALVTSNAKHGGGTVIPHMNFSIPSAALEPVFIFAKDMQKLSVLQQLDRPNKNLTSVWAMMPSISPDPDPSLHSADDLLRKDEGKQSKGSQFAKFINEKKKLLGNSRHLNTMQNLSCDTFPSKL</sequence>
<dbReference type="OMA" id="IELCAIR"/>
<proteinExistence type="predicted"/>
<dbReference type="FunFam" id="2.40.10.10:FF:000096">
    <property type="entry name" value="Glyoxysomal processing protease glyoxysomal"/>
    <property type="match status" value="1"/>
</dbReference>
<dbReference type="InterPro" id="IPR039245">
    <property type="entry name" value="TYSND1/DEG15"/>
</dbReference>
<dbReference type="Gramene" id="AUR62014850-RA">
    <property type="protein sequence ID" value="AUR62014850-RA:cds"/>
    <property type="gene ID" value="AUR62014850"/>
</dbReference>
<evidence type="ECO:0000313" key="2">
    <source>
        <dbReference type="Proteomes" id="UP000596660"/>
    </source>
</evidence>
<dbReference type="InterPro" id="IPR009003">
    <property type="entry name" value="Peptidase_S1_PA"/>
</dbReference>
<evidence type="ECO:0000313" key="1">
    <source>
        <dbReference type="EnsemblPlants" id="AUR62014850-RA:cds"/>
    </source>
</evidence>